<reference evidence="10" key="1">
    <citation type="journal article" date="2019" name="Gigascience">
        <title>De novo genome assembly of the endangered Acer yangbiense, a plant species with extremely small populations endemic to Yunnan Province, China.</title>
        <authorList>
            <person name="Yang J."/>
            <person name="Wariss H.M."/>
            <person name="Tao L."/>
            <person name="Zhang R."/>
            <person name="Yun Q."/>
            <person name="Hollingsworth P."/>
            <person name="Dao Z."/>
            <person name="Luo G."/>
            <person name="Guo H."/>
            <person name="Ma Y."/>
            <person name="Sun W."/>
        </authorList>
    </citation>
    <scope>NUCLEOTIDE SEQUENCE [LARGE SCALE GENOMIC DNA]</scope>
    <source>
        <strain evidence="10">cv. Malutang</strain>
    </source>
</reference>
<comment type="subcellular location">
    <subcellularLocation>
        <location evidence="1">Secreted</location>
        <location evidence="1">Extracellular space</location>
        <location evidence="1">Apoplast</location>
    </subcellularLocation>
</comment>
<evidence type="ECO:0000256" key="5">
    <source>
        <dbReference type="ARBA" id="ARBA00023157"/>
    </source>
</evidence>
<dbReference type="Gene3D" id="1.20.140.40">
    <property type="entry name" value="Invertase/pectin methylesterase inhibitor family protein"/>
    <property type="match status" value="1"/>
</dbReference>
<dbReference type="SUPFAM" id="SSF101148">
    <property type="entry name" value="Plant invertase/pectin methylesterase inhibitor"/>
    <property type="match status" value="1"/>
</dbReference>
<dbReference type="PANTHER" id="PTHR31080:SF161">
    <property type="entry name" value="OS10G0508700 PROTEIN"/>
    <property type="match status" value="1"/>
</dbReference>
<evidence type="ECO:0000313" key="9">
    <source>
        <dbReference type="EMBL" id="TXG70726.1"/>
    </source>
</evidence>
<dbReference type="InterPro" id="IPR051955">
    <property type="entry name" value="PME_Inhibitor"/>
</dbReference>
<dbReference type="PANTHER" id="PTHR31080">
    <property type="entry name" value="PECTINESTERASE INHIBITOR-LIKE"/>
    <property type="match status" value="1"/>
</dbReference>
<evidence type="ECO:0000256" key="7">
    <source>
        <dbReference type="SAM" id="Phobius"/>
    </source>
</evidence>
<dbReference type="GO" id="GO:0048046">
    <property type="term" value="C:apoplast"/>
    <property type="evidence" value="ECO:0007669"/>
    <property type="project" value="UniProtKB-SubCell"/>
</dbReference>
<evidence type="ECO:0000256" key="2">
    <source>
        <dbReference type="ARBA" id="ARBA00022523"/>
    </source>
</evidence>
<dbReference type="NCBIfam" id="TIGR01614">
    <property type="entry name" value="PME_inhib"/>
    <property type="match status" value="1"/>
</dbReference>
<evidence type="ECO:0000259" key="8">
    <source>
        <dbReference type="SMART" id="SM00856"/>
    </source>
</evidence>
<organism evidence="9 10">
    <name type="scientific">Acer yangbiense</name>
    <dbReference type="NCBI Taxonomy" id="1000413"/>
    <lineage>
        <taxon>Eukaryota</taxon>
        <taxon>Viridiplantae</taxon>
        <taxon>Streptophyta</taxon>
        <taxon>Embryophyta</taxon>
        <taxon>Tracheophyta</taxon>
        <taxon>Spermatophyta</taxon>
        <taxon>Magnoliopsida</taxon>
        <taxon>eudicotyledons</taxon>
        <taxon>Gunneridae</taxon>
        <taxon>Pentapetalae</taxon>
        <taxon>rosids</taxon>
        <taxon>malvids</taxon>
        <taxon>Sapindales</taxon>
        <taxon>Sapindaceae</taxon>
        <taxon>Hippocastanoideae</taxon>
        <taxon>Acereae</taxon>
        <taxon>Acer</taxon>
    </lineage>
</organism>
<evidence type="ECO:0000256" key="6">
    <source>
        <dbReference type="ARBA" id="ARBA00038471"/>
    </source>
</evidence>
<dbReference type="FunFam" id="1.20.140.40:FF:000006">
    <property type="entry name" value="Pectinesterase inhibitor 3"/>
    <property type="match status" value="1"/>
</dbReference>
<keyword evidence="4" id="KW-0732">Signal</keyword>
<dbReference type="EMBL" id="VAHF01000002">
    <property type="protein sequence ID" value="TXG70726.1"/>
    <property type="molecule type" value="Genomic_DNA"/>
</dbReference>
<evidence type="ECO:0000256" key="1">
    <source>
        <dbReference type="ARBA" id="ARBA00004271"/>
    </source>
</evidence>
<accession>A0A5C7IQI5</accession>
<dbReference type="InterPro" id="IPR035513">
    <property type="entry name" value="Invertase/methylesterase_inhib"/>
</dbReference>
<dbReference type="Proteomes" id="UP000323000">
    <property type="component" value="Chromosome 2"/>
</dbReference>
<keyword evidence="7" id="KW-1133">Transmembrane helix</keyword>
<keyword evidence="7" id="KW-0472">Membrane</keyword>
<dbReference type="InterPro" id="IPR006501">
    <property type="entry name" value="Pectinesterase_inhib_dom"/>
</dbReference>
<comment type="similarity">
    <text evidence="6">Belongs to the PMEI family.</text>
</comment>
<dbReference type="GO" id="GO:0004857">
    <property type="term" value="F:enzyme inhibitor activity"/>
    <property type="evidence" value="ECO:0007669"/>
    <property type="project" value="InterPro"/>
</dbReference>
<evidence type="ECO:0000313" key="10">
    <source>
        <dbReference type="Proteomes" id="UP000323000"/>
    </source>
</evidence>
<feature type="transmembrane region" description="Helical" evidence="7">
    <location>
        <begin position="15"/>
        <end position="35"/>
    </location>
</feature>
<dbReference type="SMART" id="SM00856">
    <property type="entry name" value="PMEI"/>
    <property type="match status" value="1"/>
</dbReference>
<dbReference type="OrthoDB" id="1430376at2759"/>
<keyword evidence="5" id="KW-1015">Disulfide bond</keyword>
<keyword evidence="2" id="KW-0052">Apoplast</keyword>
<keyword evidence="7" id="KW-0812">Transmembrane</keyword>
<gene>
    <name evidence="9" type="ORF">EZV62_005661</name>
</gene>
<name>A0A5C7IQI5_9ROSI</name>
<proteinExistence type="inferred from homology"/>
<protein>
    <recommendedName>
        <fullName evidence="8">Pectinesterase inhibitor domain-containing protein</fullName>
    </recommendedName>
</protein>
<keyword evidence="3" id="KW-0964">Secreted</keyword>
<feature type="domain" description="Pectinesterase inhibitor" evidence="8">
    <location>
        <begin position="46"/>
        <end position="204"/>
    </location>
</feature>
<dbReference type="Pfam" id="PF04043">
    <property type="entry name" value="PMEI"/>
    <property type="match status" value="1"/>
</dbReference>
<dbReference type="AlphaFoldDB" id="A0A5C7IQI5"/>
<keyword evidence="10" id="KW-1185">Reference proteome</keyword>
<evidence type="ECO:0000256" key="3">
    <source>
        <dbReference type="ARBA" id="ARBA00022525"/>
    </source>
</evidence>
<sequence>MESFTCSKLVSCHGLPTIITLLYFCTIATTLCLAARQPEQRMIKSNTADFIKTSCGVTRYPDICYETLSSYARTILTSPKELANAALSVSLNEAQSTSASVLKLSKGHDLRPREAGAVKDCVENMRDSIDELQQSLIAMKDLHYLGPEFELQMSNVMTWVSAALTNEDTCMDNFEGNGFNGEVKSTVKGYIIRVSQLTSNALALINQLR</sequence>
<dbReference type="CDD" id="cd15798">
    <property type="entry name" value="PMEI-like_3"/>
    <property type="match status" value="1"/>
</dbReference>
<comment type="caution">
    <text evidence="9">The sequence shown here is derived from an EMBL/GenBank/DDBJ whole genome shotgun (WGS) entry which is preliminary data.</text>
</comment>
<evidence type="ECO:0000256" key="4">
    <source>
        <dbReference type="ARBA" id="ARBA00022729"/>
    </source>
</evidence>